<feature type="transmembrane region" description="Helical" evidence="1">
    <location>
        <begin position="46"/>
        <end position="67"/>
    </location>
</feature>
<name>A0A832XM75_9ARCH</name>
<comment type="caution">
    <text evidence="2">The sequence shown here is derived from an EMBL/GenBank/DDBJ whole genome shotgun (WGS) entry which is preliminary data.</text>
</comment>
<sequence length="208" mass="23229">MAFENFELDEHGWPVVIAIGLLIGFALLSAFTGFSAVTGRFLDLLLAFRIDFNLAYSLIPIYLNWLVADYYQERRGTSFGNAISNGFMGLWVSMDWFRTAQQRFSVNGDFGFMIGKAIFGIGILTYAGFIIRAAAQGKKIAHFVGRIREVSYVAIMLTPLVYEAVPLDLVTLAAMILFFPIFYGTAELIDYYILPPSKAELAEAEEKA</sequence>
<dbReference type="EMBL" id="DVAB01000039">
    <property type="protein sequence ID" value="HIK00833.1"/>
    <property type="molecule type" value="Genomic_DNA"/>
</dbReference>
<dbReference type="Proteomes" id="UP000646946">
    <property type="component" value="Unassembled WGS sequence"/>
</dbReference>
<protein>
    <submittedName>
        <fullName evidence="2">Uncharacterized protein</fullName>
    </submittedName>
</protein>
<feature type="transmembrane region" description="Helical" evidence="1">
    <location>
        <begin position="110"/>
        <end position="131"/>
    </location>
</feature>
<feature type="transmembrane region" description="Helical" evidence="1">
    <location>
        <begin position="152"/>
        <end position="183"/>
    </location>
</feature>
<reference evidence="2 3" key="1">
    <citation type="journal article" name="Nat. Commun.">
        <title>Undinarchaeota illuminate DPANN phylogeny and the impact of gene transfer on archaeal evolution.</title>
        <authorList>
            <person name="Dombrowski N."/>
            <person name="Williams T.A."/>
            <person name="Sun J."/>
            <person name="Woodcroft B.J."/>
            <person name="Lee J.H."/>
            <person name="Minh B.Q."/>
            <person name="Rinke C."/>
            <person name="Spang A."/>
        </authorList>
    </citation>
    <scope>NUCLEOTIDE SEQUENCE [LARGE SCALE GENOMIC DNA]</scope>
    <source>
        <strain evidence="2">MAG_bin1129</strain>
    </source>
</reference>
<evidence type="ECO:0000256" key="1">
    <source>
        <dbReference type="SAM" id="Phobius"/>
    </source>
</evidence>
<organism evidence="2 3">
    <name type="scientific">Candidatus Naiadarchaeum limnaeum</name>
    <dbReference type="NCBI Taxonomy" id="2756139"/>
    <lineage>
        <taxon>Archaea</taxon>
        <taxon>Candidatus Undinarchaeota</taxon>
        <taxon>Candidatus Undinarchaeia</taxon>
        <taxon>Candidatus Naiadarchaeales</taxon>
        <taxon>Candidatus Naiadarchaeaceae</taxon>
        <taxon>Candidatus Naiadarchaeum</taxon>
    </lineage>
</organism>
<feature type="transmembrane region" description="Helical" evidence="1">
    <location>
        <begin position="12"/>
        <end position="34"/>
    </location>
</feature>
<evidence type="ECO:0000313" key="3">
    <source>
        <dbReference type="Proteomes" id="UP000646946"/>
    </source>
</evidence>
<keyword evidence="1" id="KW-1133">Transmembrane helix</keyword>
<keyword evidence="1" id="KW-0472">Membrane</keyword>
<keyword evidence="1" id="KW-0812">Transmembrane</keyword>
<gene>
    <name evidence="2" type="ORF">H1016_04820</name>
</gene>
<feature type="transmembrane region" description="Helical" evidence="1">
    <location>
        <begin position="79"/>
        <end position="98"/>
    </location>
</feature>
<keyword evidence="3" id="KW-1185">Reference proteome</keyword>
<dbReference type="AlphaFoldDB" id="A0A832XM75"/>
<evidence type="ECO:0000313" key="2">
    <source>
        <dbReference type="EMBL" id="HIK00833.1"/>
    </source>
</evidence>
<accession>A0A832XM75</accession>
<proteinExistence type="predicted"/>